<proteinExistence type="predicted"/>
<dbReference type="CTD" id="68918069"/>
<name>B6IIF1_CAEBR</name>
<accession>B6IIF1</accession>
<dbReference type="RefSeq" id="XP_045099242.1">
    <property type="nucleotide sequence ID" value="XM_045237654.1"/>
</dbReference>
<reference evidence="1 2" key="2">
    <citation type="journal article" date="2011" name="PLoS Genet.">
        <title>Caenorhabditis briggsae recombinant inbred line genotypes reveal inter-strain incompatibility and the evolution of recombination.</title>
        <authorList>
            <person name="Ross J.A."/>
            <person name="Koboldt D.C."/>
            <person name="Staisch J.E."/>
            <person name="Chamberlin H.M."/>
            <person name="Gupta B.P."/>
            <person name="Miller R.D."/>
            <person name="Baird S.E."/>
            <person name="Haag E.S."/>
        </authorList>
    </citation>
    <scope>NUCLEOTIDE SEQUENCE [LARGE SCALE GENOMIC DNA]</scope>
    <source>
        <strain evidence="1 2">AF16</strain>
    </source>
</reference>
<dbReference type="EMBL" id="HE601540">
    <property type="protein sequence ID" value="CAR99681.1"/>
    <property type="molecule type" value="Genomic_DNA"/>
</dbReference>
<dbReference type="KEGG" id="cbr:CBG_26591"/>
<evidence type="ECO:0000313" key="1">
    <source>
        <dbReference type="EMBL" id="CAR99681.1"/>
    </source>
</evidence>
<dbReference type="HOGENOM" id="CLU_1877264_0_0_1"/>
<evidence type="ECO:0000313" key="2">
    <source>
        <dbReference type="Proteomes" id="UP000008549"/>
    </source>
</evidence>
<dbReference type="AlphaFoldDB" id="B6IIF1"/>
<organism evidence="1 2">
    <name type="scientific">Caenorhabditis briggsae</name>
    <dbReference type="NCBI Taxonomy" id="6238"/>
    <lineage>
        <taxon>Eukaryota</taxon>
        <taxon>Metazoa</taxon>
        <taxon>Ecdysozoa</taxon>
        <taxon>Nematoda</taxon>
        <taxon>Chromadorea</taxon>
        <taxon>Rhabditida</taxon>
        <taxon>Rhabditina</taxon>
        <taxon>Rhabditomorpha</taxon>
        <taxon>Rhabditoidea</taxon>
        <taxon>Rhabditidae</taxon>
        <taxon>Peloderinae</taxon>
        <taxon>Caenorhabditis</taxon>
    </lineage>
</organism>
<reference evidence="1 2" key="1">
    <citation type="journal article" date="2003" name="PLoS Biol.">
        <title>The genome sequence of Caenorhabditis briggsae: a platform for comparative genomics.</title>
        <authorList>
            <person name="Stein L.D."/>
            <person name="Bao Z."/>
            <person name="Blasiar D."/>
            <person name="Blumenthal T."/>
            <person name="Brent M.R."/>
            <person name="Chen N."/>
            <person name="Chinwalla A."/>
            <person name="Clarke L."/>
            <person name="Clee C."/>
            <person name="Coghlan A."/>
            <person name="Coulson A."/>
            <person name="D'Eustachio P."/>
            <person name="Fitch D.H."/>
            <person name="Fulton L.A."/>
            <person name="Fulton R.E."/>
            <person name="Griffiths-Jones S."/>
            <person name="Harris T.W."/>
            <person name="Hillier L.W."/>
            <person name="Kamath R."/>
            <person name="Kuwabara P.E."/>
            <person name="Mardis E.R."/>
            <person name="Marra M.A."/>
            <person name="Miner T.L."/>
            <person name="Minx P."/>
            <person name="Mullikin J.C."/>
            <person name="Plumb R.W."/>
            <person name="Rogers J."/>
            <person name="Schein J.E."/>
            <person name="Sohrmann M."/>
            <person name="Spieth J."/>
            <person name="Stajich J.E."/>
            <person name="Wei C."/>
            <person name="Willey D."/>
            <person name="Wilson R.K."/>
            <person name="Durbin R."/>
            <person name="Waterston R.H."/>
        </authorList>
    </citation>
    <scope>NUCLEOTIDE SEQUENCE [LARGE SCALE GENOMIC DNA]</scope>
    <source>
        <strain evidence="1 2">AF16</strain>
    </source>
</reference>
<protein>
    <submittedName>
        <fullName evidence="1">Protein CBG26591</fullName>
    </submittedName>
</protein>
<dbReference type="Proteomes" id="UP000008549">
    <property type="component" value="Unassembled WGS sequence"/>
</dbReference>
<dbReference type="STRING" id="6238.B6IIF1"/>
<keyword evidence="2" id="KW-1185">Reference proteome</keyword>
<gene>
    <name evidence="1" type="ORF">CBG26591</name>
    <name evidence="1" type="ORF">CBG_26591</name>
</gene>
<sequence>MLLHLVQIFWKLLKSGKIMNGALLREMREIGEIVLAAEGAPFRVSEKSSGREFLAQLRPIDDALLRHVDIHNSLDHPGIVQMHRVLRDEKLALVVFEKSQNLRISESVTQRIFVSLFKKTQFQKYSIKTGLHEKLL</sequence>
<dbReference type="InParanoid" id="B6IIF1"/>
<dbReference type="GeneID" id="68918069"/>
<dbReference type="eggNOG" id="KOG0032">
    <property type="taxonomic scope" value="Eukaryota"/>
</dbReference>